<comment type="similarity">
    <text evidence="1 6">Belongs to the RpoE family.</text>
</comment>
<feature type="compositionally biased region" description="Acidic residues" evidence="7">
    <location>
        <begin position="101"/>
        <end position="161"/>
    </location>
</feature>
<evidence type="ECO:0000313" key="10">
    <source>
        <dbReference type="Proteomes" id="UP000295416"/>
    </source>
</evidence>
<dbReference type="NCBIfam" id="TIGR04567">
    <property type="entry name" value="RNAP_delt_lowGC"/>
    <property type="match status" value="1"/>
</dbReference>
<dbReference type="GO" id="GO:0006351">
    <property type="term" value="P:DNA-templated transcription"/>
    <property type="evidence" value="ECO:0007669"/>
    <property type="project" value="InterPro"/>
</dbReference>
<evidence type="ECO:0000256" key="4">
    <source>
        <dbReference type="ARBA" id="ARBA00022695"/>
    </source>
</evidence>
<evidence type="ECO:0000313" key="9">
    <source>
        <dbReference type="EMBL" id="TCP23007.1"/>
    </source>
</evidence>
<dbReference type="Proteomes" id="UP000295416">
    <property type="component" value="Unassembled WGS sequence"/>
</dbReference>
<dbReference type="Gene3D" id="1.10.10.1250">
    <property type="entry name" value="RNA polymerase, subunit delta, N-terminal domain"/>
    <property type="match status" value="1"/>
</dbReference>
<proteinExistence type="inferred from homology"/>
<comment type="caution">
    <text evidence="9">The sequence shown here is derived from an EMBL/GenBank/DDBJ whole genome shotgun (WGS) entry which is preliminary data.</text>
</comment>
<dbReference type="InterPro" id="IPR007759">
    <property type="entry name" value="Asxl_HARE-HTH"/>
</dbReference>
<gene>
    <name evidence="6" type="primary">rpoE</name>
    <name evidence="9" type="ORF">EV207_13313</name>
</gene>
<dbReference type="HAMAP" id="MF_00357">
    <property type="entry name" value="RNApol_bact_RpoE"/>
    <property type="match status" value="1"/>
</dbReference>
<evidence type="ECO:0000256" key="3">
    <source>
        <dbReference type="ARBA" id="ARBA00022679"/>
    </source>
</evidence>
<name>A0A4R2NMZ3_9BACL</name>
<evidence type="ECO:0000259" key="8">
    <source>
        <dbReference type="PROSITE" id="PS51913"/>
    </source>
</evidence>
<dbReference type="GO" id="GO:0003899">
    <property type="term" value="F:DNA-directed RNA polymerase activity"/>
    <property type="evidence" value="ECO:0007669"/>
    <property type="project" value="UniProtKB-UniRule"/>
</dbReference>
<keyword evidence="5 6" id="KW-0804">Transcription</keyword>
<feature type="region of interest" description="Disordered" evidence="7">
    <location>
        <begin position="90"/>
        <end position="161"/>
    </location>
</feature>
<dbReference type="EMBL" id="SLXK01000033">
    <property type="protein sequence ID" value="TCP23007.1"/>
    <property type="molecule type" value="Genomic_DNA"/>
</dbReference>
<dbReference type="InterPro" id="IPR038087">
    <property type="entry name" value="RNAP_delta_N_dom_sf"/>
</dbReference>
<dbReference type="Pfam" id="PF05066">
    <property type="entry name" value="HARE-HTH"/>
    <property type="match status" value="1"/>
</dbReference>
<dbReference type="RefSeq" id="WP_132747431.1">
    <property type="nucleotide sequence ID" value="NZ_SLXK01000033.1"/>
</dbReference>
<evidence type="ECO:0000256" key="1">
    <source>
        <dbReference type="ARBA" id="ARBA00009828"/>
    </source>
</evidence>
<accession>A0A4R2NMZ3</accession>
<reference evidence="9 10" key="1">
    <citation type="submission" date="2019-03" db="EMBL/GenBank/DDBJ databases">
        <title>Genomic Encyclopedia of Type Strains, Phase IV (KMG-IV): sequencing the most valuable type-strain genomes for metagenomic binning, comparative biology and taxonomic classification.</title>
        <authorList>
            <person name="Goeker M."/>
        </authorList>
    </citation>
    <scope>NUCLEOTIDE SEQUENCE [LARGE SCALE GENOMIC DNA]</scope>
    <source>
        <strain evidence="9 10">DSM 19377</strain>
    </source>
</reference>
<dbReference type="InterPro" id="IPR029757">
    <property type="entry name" value="RpoE"/>
</dbReference>
<feature type="domain" description="HTH HARE-type" evidence="8">
    <location>
        <begin position="10"/>
        <end position="76"/>
    </location>
</feature>
<dbReference type="AlphaFoldDB" id="A0A4R2NMZ3"/>
<evidence type="ECO:0000256" key="5">
    <source>
        <dbReference type="ARBA" id="ARBA00023163"/>
    </source>
</evidence>
<keyword evidence="3 6" id="KW-0808">Transferase</keyword>
<protein>
    <recommendedName>
        <fullName evidence="6">Probable DNA-directed RNA polymerase subunit delta</fullName>
    </recommendedName>
    <alternativeName>
        <fullName evidence="6">RNAP delta factor</fullName>
    </alternativeName>
</protein>
<dbReference type="OrthoDB" id="401223at2"/>
<organism evidence="9 10">
    <name type="scientific">Scopulibacillus darangshiensis</name>
    <dbReference type="NCBI Taxonomy" id="442528"/>
    <lineage>
        <taxon>Bacteria</taxon>
        <taxon>Bacillati</taxon>
        <taxon>Bacillota</taxon>
        <taxon>Bacilli</taxon>
        <taxon>Bacillales</taxon>
        <taxon>Sporolactobacillaceae</taxon>
        <taxon>Scopulibacillus</taxon>
    </lineage>
</organism>
<comment type="function">
    <text evidence="6">Participates in both the initiation and recycling phases of transcription. In the presence of the delta subunit, RNAP displays an increased specificity of transcription, a decreased affinity for nucleic acids, and an increased efficiency of RNA synthesis because of enhanced recycling.</text>
</comment>
<dbReference type="GO" id="GO:0000428">
    <property type="term" value="C:DNA-directed RNA polymerase complex"/>
    <property type="evidence" value="ECO:0007669"/>
    <property type="project" value="UniProtKB-KW"/>
</dbReference>
<dbReference type="PROSITE" id="PS51913">
    <property type="entry name" value="HTH_HARE"/>
    <property type="match status" value="1"/>
</dbReference>
<keyword evidence="2 6" id="KW-0240">DNA-directed RNA polymerase</keyword>
<evidence type="ECO:0000256" key="7">
    <source>
        <dbReference type="SAM" id="MobiDB-lite"/>
    </source>
</evidence>
<sequence>MTAQDLSEKKPMLEKVFEALQSNKQPKTFYELADQVFTEDITDEEKAEELARLYTNMNIDGRFLSIGDNFWGLKRWYPIEQREEDVAVTLAPKRKKKKQEDDFDDYDELDEDIDELNDDFDDPEASDDYDYDEDDAFDEDDEDVEEIDEEDEDLDEEDEDK</sequence>
<evidence type="ECO:0000256" key="2">
    <source>
        <dbReference type="ARBA" id="ARBA00022478"/>
    </source>
</evidence>
<keyword evidence="4 6" id="KW-0548">Nucleotidyltransferase</keyword>
<evidence type="ECO:0000256" key="6">
    <source>
        <dbReference type="HAMAP-Rule" id="MF_00357"/>
    </source>
</evidence>
<keyword evidence="10" id="KW-1185">Reference proteome</keyword>
<comment type="subunit">
    <text evidence="6">RNAP is composed of a core of 2 alpha, a beta and a beta' subunits. The core is associated with a delta subunit and one of several sigma factors.</text>
</comment>
<dbReference type="GO" id="GO:0006355">
    <property type="term" value="P:regulation of DNA-templated transcription"/>
    <property type="evidence" value="ECO:0007669"/>
    <property type="project" value="UniProtKB-UniRule"/>
</dbReference>